<organism evidence="1">
    <name type="scientific">Opuntia streptacantha</name>
    <name type="common">Prickly pear cactus</name>
    <name type="synonym">Opuntia cardona</name>
    <dbReference type="NCBI Taxonomy" id="393608"/>
    <lineage>
        <taxon>Eukaryota</taxon>
        <taxon>Viridiplantae</taxon>
        <taxon>Streptophyta</taxon>
        <taxon>Embryophyta</taxon>
        <taxon>Tracheophyta</taxon>
        <taxon>Spermatophyta</taxon>
        <taxon>Magnoliopsida</taxon>
        <taxon>eudicotyledons</taxon>
        <taxon>Gunneridae</taxon>
        <taxon>Pentapetalae</taxon>
        <taxon>Caryophyllales</taxon>
        <taxon>Cactineae</taxon>
        <taxon>Cactaceae</taxon>
        <taxon>Opuntioideae</taxon>
        <taxon>Opuntia</taxon>
    </lineage>
</organism>
<reference evidence="1" key="2">
    <citation type="submission" date="2020-07" db="EMBL/GenBank/DDBJ databases">
        <authorList>
            <person name="Vera ALvarez R."/>
            <person name="Arias-Moreno D.M."/>
            <person name="Jimenez-Jacinto V."/>
            <person name="Jimenez-Bremont J.F."/>
            <person name="Swaminathan K."/>
            <person name="Moose S.P."/>
            <person name="Guerrero-Gonzalez M.L."/>
            <person name="Marino-Ramirez L."/>
            <person name="Landsman D."/>
            <person name="Rodriguez-Kessler M."/>
            <person name="Delgado-Sanchez P."/>
        </authorList>
    </citation>
    <scope>NUCLEOTIDE SEQUENCE</scope>
    <source>
        <tissue evidence="1">Cladode</tissue>
    </source>
</reference>
<evidence type="ECO:0000313" key="1">
    <source>
        <dbReference type="EMBL" id="MBA4655835.1"/>
    </source>
</evidence>
<dbReference type="EMBL" id="GISG01189275">
    <property type="protein sequence ID" value="MBA4655835.1"/>
    <property type="molecule type" value="Transcribed_RNA"/>
</dbReference>
<dbReference type="AlphaFoldDB" id="A0A7C9A307"/>
<name>A0A7C9A307_OPUST</name>
<sequence length="106" mass="12249">MPEVNPSWFSRTLGRPNPFPQNLACQLALRLLPQGPHVGLVMDQPKSYGPHQLQNGLEEMGLMSSWIWLRSYRLSHKIGSWDSWSGSWMLMWTLQHCQTTVKLLEC</sequence>
<proteinExistence type="predicted"/>
<accession>A0A7C9A307</accession>
<reference evidence="1" key="1">
    <citation type="journal article" date="2013" name="J. Plant Res.">
        <title>Effect of fungi and light on seed germination of three Opuntia species from semiarid lands of central Mexico.</title>
        <authorList>
            <person name="Delgado-Sanchez P."/>
            <person name="Jimenez-Bremont J.F."/>
            <person name="Guerrero-Gonzalez Mde L."/>
            <person name="Flores J."/>
        </authorList>
    </citation>
    <scope>NUCLEOTIDE SEQUENCE</scope>
    <source>
        <tissue evidence="1">Cladode</tissue>
    </source>
</reference>
<protein>
    <submittedName>
        <fullName evidence="1">Uncharacterized protein</fullName>
    </submittedName>
</protein>